<feature type="compositionally biased region" description="Polar residues" evidence="1">
    <location>
        <begin position="37"/>
        <end position="48"/>
    </location>
</feature>
<evidence type="ECO:0000313" key="3">
    <source>
        <dbReference type="WBParaSite" id="Pan_g4182.t1"/>
    </source>
</evidence>
<evidence type="ECO:0000313" key="2">
    <source>
        <dbReference type="Proteomes" id="UP000492821"/>
    </source>
</evidence>
<evidence type="ECO:0000256" key="1">
    <source>
        <dbReference type="SAM" id="MobiDB-lite"/>
    </source>
</evidence>
<dbReference type="AlphaFoldDB" id="A0A7E4VWE3"/>
<name>A0A7E4VWE3_PANRE</name>
<dbReference type="WBParaSite" id="Pan_g4182.t1">
    <property type="protein sequence ID" value="Pan_g4182.t1"/>
    <property type="gene ID" value="Pan_g4182"/>
</dbReference>
<accession>A0A7E4VWE3</accession>
<reference evidence="2" key="1">
    <citation type="journal article" date="2013" name="Genetics">
        <title>The draft genome and transcriptome of Panagrellus redivivus are shaped by the harsh demands of a free-living lifestyle.</title>
        <authorList>
            <person name="Srinivasan J."/>
            <person name="Dillman A.R."/>
            <person name="Macchietto M.G."/>
            <person name="Heikkinen L."/>
            <person name="Lakso M."/>
            <person name="Fracchia K.M."/>
            <person name="Antoshechkin I."/>
            <person name="Mortazavi A."/>
            <person name="Wong G."/>
            <person name="Sternberg P.W."/>
        </authorList>
    </citation>
    <scope>NUCLEOTIDE SEQUENCE [LARGE SCALE GENOMIC DNA]</scope>
    <source>
        <strain evidence="2">MT8872</strain>
    </source>
</reference>
<sequence length="294" mass="33328">MSDRKKKTTNYNDKNKVIEVIDLISSDEADEIDEGPCSSTDPRPTPTSRVVYLSSDDERPCSSTDPYRRRTNDYSDDERPTSSYSNASYSRPSLPTNRNLLKHSFSYVIGDQTDKKPDLKAVPKKSSLKQPAKVEEYPSSRESSPPSSPEVSKYPDGHGLPKNWVIYEVGQLTADFRRLWATKRMTKAQATARAKKGYLATERLTKQDFYAADSKSKTLSTKFARLKEKILKKKPVEKLDAGIELKKQSKNKKRARTYSTDDCRPGGKRARASDSEYDESSYDQSDADDPDYED</sequence>
<feature type="compositionally biased region" description="Basic and acidic residues" evidence="1">
    <location>
        <begin position="112"/>
        <end position="121"/>
    </location>
</feature>
<dbReference type="Proteomes" id="UP000492821">
    <property type="component" value="Unassembled WGS sequence"/>
</dbReference>
<feature type="compositionally biased region" description="Low complexity" evidence="1">
    <location>
        <begin position="140"/>
        <end position="152"/>
    </location>
</feature>
<feature type="compositionally biased region" description="Low complexity" evidence="1">
    <location>
        <begin position="81"/>
        <end position="93"/>
    </location>
</feature>
<proteinExistence type="predicted"/>
<feature type="region of interest" description="Disordered" evidence="1">
    <location>
        <begin position="242"/>
        <end position="294"/>
    </location>
</feature>
<feature type="region of interest" description="Disordered" evidence="1">
    <location>
        <begin position="27"/>
        <end position="98"/>
    </location>
</feature>
<organism evidence="2 3">
    <name type="scientific">Panagrellus redivivus</name>
    <name type="common">Microworm</name>
    <dbReference type="NCBI Taxonomy" id="6233"/>
    <lineage>
        <taxon>Eukaryota</taxon>
        <taxon>Metazoa</taxon>
        <taxon>Ecdysozoa</taxon>
        <taxon>Nematoda</taxon>
        <taxon>Chromadorea</taxon>
        <taxon>Rhabditida</taxon>
        <taxon>Tylenchina</taxon>
        <taxon>Panagrolaimomorpha</taxon>
        <taxon>Panagrolaimoidea</taxon>
        <taxon>Panagrolaimidae</taxon>
        <taxon>Panagrellus</taxon>
    </lineage>
</organism>
<reference evidence="3" key="2">
    <citation type="submission" date="2020-10" db="UniProtKB">
        <authorList>
            <consortium name="WormBaseParasite"/>
        </authorList>
    </citation>
    <scope>IDENTIFICATION</scope>
</reference>
<protein>
    <submittedName>
        <fullName evidence="3">Uncharacterized protein</fullName>
    </submittedName>
</protein>
<feature type="compositionally biased region" description="Basic and acidic residues" evidence="1">
    <location>
        <begin position="56"/>
        <end position="80"/>
    </location>
</feature>
<feature type="region of interest" description="Disordered" evidence="1">
    <location>
        <begin position="112"/>
        <end position="161"/>
    </location>
</feature>
<keyword evidence="2" id="KW-1185">Reference proteome</keyword>
<feature type="compositionally biased region" description="Acidic residues" evidence="1">
    <location>
        <begin position="275"/>
        <end position="294"/>
    </location>
</feature>